<dbReference type="Gene3D" id="3.10.250.10">
    <property type="entry name" value="SRCR-like domain"/>
    <property type="match status" value="7"/>
</dbReference>
<dbReference type="RefSeq" id="XP_019861574.1">
    <property type="nucleotide sequence ID" value="XM_020006015.1"/>
</dbReference>
<keyword evidence="2" id="KW-0812">Transmembrane</keyword>
<dbReference type="GO" id="GO:0016020">
    <property type="term" value="C:membrane"/>
    <property type="evidence" value="ECO:0007669"/>
    <property type="project" value="UniProtKB-SubCell"/>
</dbReference>
<keyword evidence="7 10" id="KW-1015">Disulfide bond</keyword>
<feature type="domain" description="SRCR" evidence="11">
    <location>
        <begin position="236"/>
        <end position="335"/>
    </location>
</feature>
<dbReference type="PROSITE" id="PS50287">
    <property type="entry name" value="SRCR_2"/>
    <property type="match status" value="8"/>
</dbReference>
<dbReference type="GeneID" id="105315386"/>
<dbReference type="Pfam" id="PF00530">
    <property type="entry name" value="SRCR"/>
    <property type="match status" value="7"/>
</dbReference>
<dbReference type="PRINTS" id="PR00258">
    <property type="entry name" value="SPERACTRCPTR"/>
</dbReference>
<accession>A0AAN0JWL1</accession>
<evidence type="ECO:0000256" key="4">
    <source>
        <dbReference type="ARBA" id="ARBA00022737"/>
    </source>
</evidence>
<feature type="domain" description="SRCR" evidence="11">
    <location>
        <begin position="568"/>
        <end position="670"/>
    </location>
</feature>
<feature type="disulfide bond" evidence="10">
    <location>
        <begin position="636"/>
        <end position="646"/>
    </location>
</feature>
<evidence type="ECO:0000313" key="12">
    <source>
        <dbReference type="EnsemblMetazoa" id="XP_019861574.1"/>
    </source>
</evidence>
<name>A0AAN0JWL1_AMPQE</name>
<dbReference type="PANTHER" id="PTHR48071:SF18">
    <property type="entry name" value="DELETED IN MALIGNANT BRAIN TUMORS 1 PROTEIN-RELATED"/>
    <property type="match status" value="1"/>
</dbReference>
<feature type="domain" description="SRCR" evidence="11">
    <location>
        <begin position="796"/>
        <end position="820"/>
    </location>
</feature>
<keyword evidence="8" id="KW-0675">Receptor</keyword>
<reference evidence="13" key="1">
    <citation type="journal article" date="2010" name="Nature">
        <title>The Amphimedon queenslandica genome and the evolution of animal complexity.</title>
        <authorList>
            <person name="Srivastava M."/>
            <person name="Simakov O."/>
            <person name="Chapman J."/>
            <person name="Fahey B."/>
            <person name="Gauthier M.E."/>
            <person name="Mitros T."/>
            <person name="Richards G.S."/>
            <person name="Conaco C."/>
            <person name="Dacre M."/>
            <person name="Hellsten U."/>
            <person name="Larroux C."/>
            <person name="Putnam N.H."/>
            <person name="Stanke M."/>
            <person name="Adamska M."/>
            <person name="Darling A."/>
            <person name="Degnan S.M."/>
            <person name="Oakley T.H."/>
            <person name="Plachetzki D.C."/>
            <person name="Zhai Y."/>
            <person name="Adamski M."/>
            <person name="Calcino A."/>
            <person name="Cummins S.F."/>
            <person name="Goodstein D.M."/>
            <person name="Harris C."/>
            <person name="Jackson D.J."/>
            <person name="Leys S.P."/>
            <person name="Shu S."/>
            <person name="Woodcroft B.J."/>
            <person name="Vervoort M."/>
            <person name="Kosik K.S."/>
            <person name="Manning G."/>
            <person name="Degnan B.M."/>
            <person name="Rokhsar D.S."/>
        </authorList>
    </citation>
    <scope>NUCLEOTIDE SEQUENCE [LARGE SCALE GENOMIC DNA]</scope>
</reference>
<keyword evidence="6" id="KW-0472">Membrane</keyword>
<evidence type="ECO:0000256" key="7">
    <source>
        <dbReference type="ARBA" id="ARBA00023157"/>
    </source>
</evidence>
<comment type="subcellular location">
    <subcellularLocation>
        <location evidence="1">Membrane</location>
        <topology evidence="1">Single-pass membrane protein</topology>
    </subcellularLocation>
</comment>
<dbReference type="InterPro" id="IPR036772">
    <property type="entry name" value="SRCR-like_dom_sf"/>
</dbReference>
<dbReference type="EnsemblMetazoa" id="XM_020006015.1">
    <property type="protein sequence ID" value="XP_019861574.1"/>
    <property type="gene ID" value="LOC105315386"/>
</dbReference>
<feature type="domain" description="SRCR" evidence="11">
    <location>
        <begin position="120"/>
        <end position="221"/>
    </location>
</feature>
<keyword evidence="9" id="KW-0325">Glycoprotein</keyword>
<feature type="disulfide bond" evidence="10">
    <location>
        <begin position="755"/>
        <end position="765"/>
    </location>
</feature>
<keyword evidence="3" id="KW-0732">Signal</keyword>
<protein>
    <recommendedName>
        <fullName evidence="11">SRCR domain-containing protein</fullName>
    </recommendedName>
</protein>
<sequence length="820" mass="89278">DYIPVNCTDGDIRLYGGSTPNQGILHVCSNGIWGTVCSNNYWNNIEADVACFQLGYYSYGHSFSRTTTSRMFPLIYSYFNCHGNEVTLLSCSSGLHSSIQYCTNNAVKLNCEANCTSGDMRLVSGGYYYGRVEVCVEGIWGTICRDSYWDNNDASVVCRQLGFSPYGSIAVTSSWNNEERGITFLTGLNCNGTEENIFDCLIDANAPICSSNWADANVVCPAHGVSTYSNCTDGNIRLIGGSTKYEGRVEVCINNAWGTAYGYSSDYFAQTVCNTLGFSSPGAIYLFNTPFGEGSGPILMYAYCYPAENSLLDCYSWPQYIPDARHESDASVRCEIPCENGDIRLVGGTDPLVGRVELCVYKTWGTICDDYWDDNDASVVCRQVGFSGQGNTYIPTYNCYTEGQLSFGITNLNCTGSEQHIFNCTHSSPYLYNCKSHNDAGLICQKTVQQSNCTDSEVRLVDGSGSHEGRVEVCINEAWGTVCSNGWTNTDANVVCKQLGYLPIGGRARSSSDHFGPGVGPILMASVDCTGNEESLIECRTRSCDATTCSHYNDAGVTCERTCTDGEIRLGDYAVLRGRVEVCINNTWTTICASYWTDKEATVICFQLGYSRYGAGATYGVFIDNEWPIGIYVLNCTGDEVEIWECMHHTNGSMHGLDCSQGTDASVFCMSNNTQHVNCTNGDVRLVGGDIMNEGNVQICYNNAWGSVCDNQWDSSDSNVVCYQLGLQPFGSQSFANNYFSVNDNPSFVIGALSCSGSEESLLDCSRHITSGASINCQSHEVAGVRCIGSCTHGSVRLQGTSSHLIGEVEVCIRGVWSTV</sequence>
<dbReference type="FunFam" id="3.10.250.10:FF:000005">
    <property type="entry name" value="Neurotrypsin isoform A"/>
    <property type="match status" value="1"/>
</dbReference>
<proteinExistence type="predicted"/>
<evidence type="ECO:0000256" key="10">
    <source>
        <dbReference type="PROSITE-ProRule" id="PRU00196"/>
    </source>
</evidence>
<feature type="disulfide bond" evidence="10">
    <location>
        <begin position="304"/>
        <end position="314"/>
    </location>
</feature>
<evidence type="ECO:0000256" key="1">
    <source>
        <dbReference type="ARBA" id="ARBA00004167"/>
    </source>
</evidence>
<feature type="disulfide bond" evidence="10">
    <location>
        <begin position="190"/>
        <end position="200"/>
    </location>
</feature>
<comment type="caution">
    <text evidence="10">Lacks conserved residue(s) required for the propagation of feature annotation.</text>
</comment>
<evidence type="ECO:0000256" key="2">
    <source>
        <dbReference type="ARBA" id="ARBA00022692"/>
    </source>
</evidence>
<feature type="disulfide bond" evidence="10">
    <location>
        <begin position="529"/>
        <end position="539"/>
    </location>
</feature>
<feature type="domain" description="SRCR" evidence="11">
    <location>
        <begin position="684"/>
        <end position="788"/>
    </location>
</feature>
<organism evidence="12 13">
    <name type="scientific">Amphimedon queenslandica</name>
    <name type="common">Sponge</name>
    <dbReference type="NCBI Taxonomy" id="400682"/>
    <lineage>
        <taxon>Eukaryota</taxon>
        <taxon>Metazoa</taxon>
        <taxon>Porifera</taxon>
        <taxon>Demospongiae</taxon>
        <taxon>Heteroscleromorpha</taxon>
        <taxon>Haplosclerida</taxon>
        <taxon>Niphatidae</taxon>
        <taxon>Amphimedon</taxon>
    </lineage>
</organism>
<reference evidence="12" key="2">
    <citation type="submission" date="2024-06" db="UniProtKB">
        <authorList>
            <consortium name="EnsemblMetazoa"/>
        </authorList>
    </citation>
    <scope>IDENTIFICATION</scope>
</reference>
<feature type="domain" description="SRCR" evidence="11">
    <location>
        <begin position="12"/>
        <end position="112"/>
    </location>
</feature>
<dbReference type="Proteomes" id="UP000007879">
    <property type="component" value="Unassembled WGS sequence"/>
</dbReference>
<dbReference type="AlphaFoldDB" id="A0AAN0JWL1"/>
<dbReference type="SMART" id="SM00202">
    <property type="entry name" value="SR"/>
    <property type="match status" value="7"/>
</dbReference>
<keyword evidence="4" id="KW-0677">Repeat</keyword>
<evidence type="ECO:0000256" key="8">
    <source>
        <dbReference type="ARBA" id="ARBA00023170"/>
    </source>
</evidence>
<feature type="disulfide bond" evidence="10">
    <location>
        <begin position="273"/>
        <end position="334"/>
    </location>
</feature>
<dbReference type="InterPro" id="IPR001190">
    <property type="entry name" value="SRCR"/>
</dbReference>
<feature type="disulfide bond" evidence="10">
    <location>
        <begin position="81"/>
        <end position="91"/>
    </location>
</feature>
<dbReference type="FunFam" id="3.10.250.10:FF:000016">
    <property type="entry name" value="Scavenger receptor cysteine-rich protein type 12"/>
    <property type="match status" value="4"/>
</dbReference>
<evidence type="ECO:0000256" key="3">
    <source>
        <dbReference type="ARBA" id="ARBA00022729"/>
    </source>
</evidence>
<evidence type="ECO:0000256" key="5">
    <source>
        <dbReference type="ARBA" id="ARBA00022989"/>
    </source>
</evidence>
<keyword evidence="13" id="KW-1185">Reference proteome</keyword>
<feature type="disulfide bond" evidence="10">
    <location>
        <begin position="414"/>
        <end position="424"/>
    </location>
</feature>
<evidence type="ECO:0000256" key="9">
    <source>
        <dbReference type="ARBA" id="ARBA00023180"/>
    </source>
</evidence>
<dbReference type="PANTHER" id="PTHR48071">
    <property type="entry name" value="SRCR DOMAIN-CONTAINING PROTEIN"/>
    <property type="match status" value="1"/>
</dbReference>
<dbReference type="PROSITE" id="PS00420">
    <property type="entry name" value="SRCR_1"/>
    <property type="match status" value="3"/>
</dbReference>
<evidence type="ECO:0000313" key="13">
    <source>
        <dbReference type="Proteomes" id="UP000007879"/>
    </source>
</evidence>
<dbReference type="SUPFAM" id="SSF56487">
    <property type="entry name" value="SRCR-like"/>
    <property type="match status" value="7"/>
</dbReference>
<dbReference type="KEGG" id="aqu:105315386"/>
<keyword evidence="5" id="KW-1133">Transmembrane helix</keyword>
<feature type="domain" description="SRCR" evidence="11">
    <location>
        <begin position="343"/>
        <end position="445"/>
    </location>
</feature>
<dbReference type="FunFam" id="3.10.250.10:FF:000007">
    <property type="entry name" value="Soluble scavenger receptor cysteine-rich domain-containing protein SSC5D"/>
    <property type="match status" value="1"/>
</dbReference>
<evidence type="ECO:0000256" key="6">
    <source>
        <dbReference type="ARBA" id="ARBA00023136"/>
    </source>
</evidence>
<feature type="domain" description="SRCR" evidence="11">
    <location>
        <begin position="458"/>
        <end position="560"/>
    </location>
</feature>
<evidence type="ECO:0000259" key="11">
    <source>
        <dbReference type="PROSITE" id="PS50287"/>
    </source>
</evidence>